<evidence type="ECO:0000313" key="2">
    <source>
        <dbReference type="Proteomes" id="UP001428290"/>
    </source>
</evidence>
<sequence>MARIWRWLGASLIIIIGLVWLIRQPPSLALQAAQARLAGNWHQATRLYQQLNQTQPSVPNQLALTELYLTRGEWQAADYQLIEVFRQPLKPEQHQQAWQLYGWAGLQRGDQAAVQATIRTFDSNLWSHLLRAELAFRVGDLISATNHLNQAQALSQPWQNWAWLRSAELALPNDPSLAQQFLAQIQPQTNGPRLANPWQWQQRIQRMQQLVPQDPTQRMLGVASLWSEQGLWQAADLLLSQIPASDQMASFAANQRALLYWSAGDSATALELIATAQEQWPNVATLPRTQAKIAASSQQLDLALAALQQAVNLEPASSENYLVAATISLSQGDFNGTAAAYNQAIATGPMSGTLSLEAANFYINTPLRRCSSGLQYARQALNTPVDELARRVVATTALQCSLAAEAEYMISPLYQTSPDDPQLAYLYAVSRWQQAKPDAQILLEKAADRAIQTPWLQQIEQYLN</sequence>
<evidence type="ECO:0000313" key="1">
    <source>
        <dbReference type="EMBL" id="GAA5526393.1"/>
    </source>
</evidence>
<accession>A0ABP9WUX1</accession>
<name>A0ABP9WUX1_9CHLR</name>
<evidence type="ECO:0008006" key="3">
    <source>
        <dbReference type="Google" id="ProtNLM"/>
    </source>
</evidence>
<gene>
    <name evidence="1" type="ORF">Hgul01_00165</name>
</gene>
<protein>
    <recommendedName>
        <fullName evidence="3">Tetratricopeptide repeat protein</fullName>
    </recommendedName>
</protein>
<dbReference type="RefSeq" id="WP_345720041.1">
    <property type="nucleotide sequence ID" value="NZ_BAABRU010000001.1"/>
</dbReference>
<reference evidence="1 2" key="1">
    <citation type="submission" date="2024-02" db="EMBL/GenBank/DDBJ databases">
        <title>Herpetosiphon gulosus NBRC 112829.</title>
        <authorList>
            <person name="Ichikawa N."/>
            <person name="Katano-Makiyama Y."/>
            <person name="Hidaka K."/>
        </authorList>
    </citation>
    <scope>NUCLEOTIDE SEQUENCE [LARGE SCALE GENOMIC DNA]</scope>
    <source>
        <strain evidence="1 2">NBRC 112829</strain>
    </source>
</reference>
<dbReference type="Proteomes" id="UP001428290">
    <property type="component" value="Unassembled WGS sequence"/>
</dbReference>
<comment type="caution">
    <text evidence="1">The sequence shown here is derived from an EMBL/GenBank/DDBJ whole genome shotgun (WGS) entry which is preliminary data.</text>
</comment>
<dbReference type="EMBL" id="BAABRU010000001">
    <property type="protein sequence ID" value="GAA5526393.1"/>
    <property type="molecule type" value="Genomic_DNA"/>
</dbReference>
<dbReference type="Gene3D" id="1.25.40.10">
    <property type="entry name" value="Tetratricopeptide repeat domain"/>
    <property type="match status" value="2"/>
</dbReference>
<dbReference type="SUPFAM" id="SSF48452">
    <property type="entry name" value="TPR-like"/>
    <property type="match status" value="1"/>
</dbReference>
<keyword evidence="2" id="KW-1185">Reference proteome</keyword>
<organism evidence="1 2">
    <name type="scientific">Herpetosiphon gulosus</name>
    <dbReference type="NCBI Taxonomy" id="1973496"/>
    <lineage>
        <taxon>Bacteria</taxon>
        <taxon>Bacillati</taxon>
        <taxon>Chloroflexota</taxon>
        <taxon>Chloroflexia</taxon>
        <taxon>Herpetosiphonales</taxon>
        <taxon>Herpetosiphonaceae</taxon>
        <taxon>Herpetosiphon</taxon>
    </lineage>
</organism>
<dbReference type="InterPro" id="IPR011990">
    <property type="entry name" value="TPR-like_helical_dom_sf"/>
</dbReference>
<proteinExistence type="predicted"/>